<keyword evidence="2" id="KW-1185">Reference proteome</keyword>
<reference evidence="1 2" key="1">
    <citation type="submission" date="2020-02" db="EMBL/GenBank/DDBJ databases">
        <authorList>
            <person name="Ferguson B K."/>
        </authorList>
    </citation>
    <scope>NUCLEOTIDE SEQUENCE [LARGE SCALE GENOMIC DNA]</scope>
</reference>
<accession>A0A6H5GTN8</accession>
<gene>
    <name evidence="1" type="ORF">NTEN_LOCUS11468</name>
</gene>
<proteinExistence type="predicted"/>
<dbReference type="AlphaFoldDB" id="A0A6H5GTN8"/>
<dbReference type="EMBL" id="CADCXU010017067">
    <property type="protein sequence ID" value="CAB0005991.1"/>
    <property type="molecule type" value="Genomic_DNA"/>
</dbReference>
<name>A0A6H5GTN8_9HEMI</name>
<protein>
    <submittedName>
        <fullName evidence="1">Uncharacterized protein</fullName>
    </submittedName>
</protein>
<sequence>MLSNGFFRSSDPIFGHLQYRFTLNVKKDRWTHIYLSFLNLGLDFRFQDDRNTSIYS</sequence>
<evidence type="ECO:0000313" key="2">
    <source>
        <dbReference type="Proteomes" id="UP000479000"/>
    </source>
</evidence>
<evidence type="ECO:0000313" key="1">
    <source>
        <dbReference type="EMBL" id="CAB0005991.1"/>
    </source>
</evidence>
<organism evidence="1 2">
    <name type="scientific">Nesidiocoris tenuis</name>
    <dbReference type="NCBI Taxonomy" id="355587"/>
    <lineage>
        <taxon>Eukaryota</taxon>
        <taxon>Metazoa</taxon>
        <taxon>Ecdysozoa</taxon>
        <taxon>Arthropoda</taxon>
        <taxon>Hexapoda</taxon>
        <taxon>Insecta</taxon>
        <taxon>Pterygota</taxon>
        <taxon>Neoptera</taxon>
        <taxon>Paraneoptera</taxon>
        <taxon>Hemiptera</taxon>
        <taxon>Heteroptera</taxon>
        <taxon>Panheteroptera</taxon>
        <taxon>Cimicomorpha</taxon>
        <taxon>Miridae</taxon>
        <taxon>Dicyphina</taxon>
        <taxon>Nesidiocoris</taxon>
    </lineage>
</organism>
<dbReference type="Proteomes" id="UP000479000">
    <property type="component" value="Unassembled WGS sequence"/>
</dbReference>
<feature type="non-terminal residue" evidence="1">
    <location>
        <position position="56"/>
    </location>
</feature>